<dbReference type="RefSeq" id="WP_259613127.1">
    <property type="nucleotide sequence ID" value="NZ_CP091139.2"/>
</dbReference>
<dbReference type="PANTHER" id="PTHR30136">
    <property type="entry name" value="HELIX-TURN-HELIX TRANSCRIPTIONAL REGULATOR, ICLR FAMILY"/>
    <property type="match status" value="1"/>
</dbReference>
<evidence type="ECO:0000256" key="3">
    <source>
        <dbReference type="ARBA" id="ARBA00023163"/>
    </source>
</evidence>
<dbReference type="InterPro" id="IPR014757">
    <property type="entry name" value="Tscrpt_reg_IclR_C"/>
</dbReference>
<keyword evidence="1" id="KW-0805">Transcription regulation</keyword>
<gene>
    <name evidence="6" type="ORF">L2X98_26540</name>
</gene>
<dbReference type="Pfam" id="PF09339">
    <property type="entry name" value="HTH_IclR"/>
    <property type="match status" value="1"/>
</dbReference>
<dbReference type="PANTHER" id="PTHR30136:SF8">
    <property type="entry name" value="TRANSCRIPTIONAL REGULATORY PROTEIN"/>
    <property type="match status" value="1"/>
</dbReference>
<dbReference type="PROSITE" id="PS51077">
    <property type="entry name" value="HTH_ICLR"/>
    <property type="match status" value="1"/>
</dbReference>
<dbReference type="InterPro" id="IPR050707">
    <property type="entry name" value="HTH_MetabolicPath_Reg"/>
</dbReference>
<organism evidence="6 7">
    <name type="scientific">Microbacterium elymi</name>
    <dbReference type="NCBI Taxonomy" id="2909587"/>
    <lineage>
        <taxon>Bacteria</taxon>
        <taxon>Bacillati</taxon>
        <taxon>Actinomycetota</taxon>
        <taxon>Actinomycetes</taxon>
        <taxon>Micrococcales</taxon>
        <taxon>Microbacteriaceae</taxon>
        <taxon>Microbacterium</taxon>
    </lineage>
</organism>
<dbReference type="InterPro" id="IPR005471">
    <property type="entry name" value="Tscrpt_reg_IclR_N"/>
</dbReference>
<keyword evidence="2" id="KW-0238">DNA-binding</keyword>
<feature type="domain" description="HTH iclR-type" evidence="4">
    <location>
        <begin position="14"/>
        <end position="74"/>
    </location>
</feature>
<dbReference type="Gene3D" id="1.10.10.10">
    <property type="entry name" value="Winged helix-like DNA-binding domain superfamily/Winged helix DNA-binding domain"/>
    <property type="match status" value="1"/>
</dbReference>
<reference evidence="6" key="1">
    <citation type="submission" date="2022-01" db="EMBL/GenBank/DDBJ databases">
        <title>Microbacterium eymi and Microbacterium rhizovicinus sp. nov., isolated from the rhizospheric soil of Elymus tsukushiensis, a plant native to the Dokdo Islands, Republic of Korea.</title>
        <authorList>
            <person name="Hwang Y.J."/>
        </authorList>
    </citation>
    <scope>NUCLEOTIDE SEQUENCE</scope>
    <source>
        <strain evidence="6">KUDC0405</strain>
    </source>
</reference>
<dbReference type="Gene3D" id="3.30.450.40">
    <property type="match status" value="1"/>
</dbReference>
<dbReference type="Proteomes" id="UP001054811">
    <property type="component" value="Chromosome"/>
</dbReference>
<evidence type="ECO:0000259" key="4">
    <source>
        <dbReference type="PROSITE" id="PS51077"/>
    </source>
</evidence>
<feature type="domain" description="IclR-ED" evidence="5">
    <location>
        <begin position="75"/>
        <end position="247"/>
    </location>
</feature>
<dbReference type="SUPFAM" id="SSF55781">
    <property type="entry name" value="GAF domain-like"/>
    <property type="match status" value="1"/>
</dbReference>
<dbReference type="PROSITE" id="PS51078">
    <property type="entry name" value="ICLR_ED"/>
    <property type="match status" value="1"/>
</dbReference>
<sequence length="254" mass="26070">MAKSERGEASTSDIQAVDRVAQICGLFGANELTAADVAELTGLNRTTAYRYCASMTAAGILERGSRRGTFALGGLMLQIGIQALGRRRVVDIAPSHLSELRDAVGMTTVLSLWAAGRPVVALVEEDASRGVMITVRPGTRLDETAAQTHVYLAYAGDDAVAAAAKGLRKDDTARLLADVERARGAGYSVVGYDGGMFGAAAPVFDQNGICATIAVLGATQLADLSETSPALGSLRATAAAVSAELGGAIPSPTD</sequence>
<name>A0ABY5NMQ3_9MICO</name>
<evidence type="ECO:0000256" key="1">
    <source>
        <dbReference type="ARBA" id="ARBA00023015"/>
    </source>
</evidence>
<keyword evidence="7" id="KW-1185">Reference proteome</keyword>
<keyword evidence="3" id="KW-0804">Transcription</keyword>
<protein>
    <submittedName>
        <fullName evidence="6">Helix-turn-helix domain-containing protein</fullName>
    </submittedName>
</protein>
<accession>A0ABY5NMQ3</accession>
<dbReference type="SMART" id="SM00346">
    <property type="entry name" value="HTH_ICLR"/>
    <property type="match status" value="1"/>
</dbReference>
<dbReference type="Pfam" id="PF01614">
    <property type="entry name" value="IclR_C"/>
    <property type="match status" value="1"/>
</dbReference>
<dbReference type="InterPro" id="IPR029016">
    <property type="entry name" value="GAF-like_dom_sf"/>
</dbReference>
<proteinExistence type="predicted"/>
<dbReference type="InterPro" id="IPR036390">
    <property type="entry name" value="WH_DNA-bd_sf"/>
</dbReference>
<evidence type="ECO:0000313" key="6">
    <source>
        <dbReference type="EMBL" id="UUT36469.1"/>
    </source>
</evidence>
<evidence type="ECO:0000256" key="2">
    <source>
        <dbReference type="ARBA" id="ARBA00023125"/>
    </source>
</evidence>
<dbReference type="InterPro" id="IPR036388">
    <property type="entry name" value="WH-like_DNA-bd_sf"/>
</dbReference>
<evidence type="ECO:0000313" key="7">
    <source>
        <dbReference type="Proteomes" id="UP001054811"/>
    </source>
</evidence>
<evidence type="ECO:0000259" key="5">
    <source>
        <dbReference type="PROSITE" id="PS51078"/>
    </source>
</evidence>
<dbReference type="SUPFAM" id="SSF46785">
    <property type="entry name" value="Winged helix' DNA-binding domain"/>
    <property type="match status" value="1"/>
</dbReference>
<dbReference type="EMBL" id="CP091139">
    <property type="protein sequence ID" value="UUT36469.1"/>
    <property type="molecule type" value="Genomic_DNA"/>
</dbReference>